<dbReference type="Proteomes" id="UP000460272">
    <property type="component" value="Unassembled WGS sequence"/>
</dbReference>
<feature type="domain" description="Suppressor of fused-like" evidence="2">
    <location>
        <begin position="207"/>
        <end position="363"/>
    </location>
</feature>
<dbReference type="EMBL" id="RPFW01000001">
    <property type="protein sequence ID" value="TVZ07391.1"/>
    <property type="molecule type" value="Genomic_DNA"/>
</dbReference>
<dbReference type="RefSeq" id="WP_145852285.1">
    <property type="nucleotide sequence ID" value="NZ_RPFW01000001.1"/>
</dbReference>
<dbReference type="Pfam" id="PF05076">
    <property type="entry name" value="SUFU"/>
    <property type="match status" value="1"/>
</dbReference>
<evidence type="ECO:0000259" key="2">
    <source>
        <dbReference type="Pfam" id="PF05076"/>
    </source>
</evidence>
<evidence type="ECO:0000256" key="1">
    <source>
        <dbReference type="SAM" id="MobiDB-lite"/>
    </source>
</evidence>
<keyword evidence="4" id="KW-1185">Reference proteome</keyword>
<protein>
    <submittedName>
        <fullName evidence="3">Suppressor of fused domain protein</fullName>
    </submittedName>
</protein>
<reference evidence="3 4" key="1">
    <citation type="submission" date="2018-11" db="EMBL/GenBank/DDBJ databases">
        <title>Trebonia kvetii gen.nov., sp.nov., a novel acidophilic actinobacterium, and proposal of the new actinobacterial family Treboniaceae fam. nov.</title>
        <authorList>
            <person name="Rapoport D."/>
            <person name="Sagova-Mareckova M."/>
            <person name="Sedlacek I."/>
            <person name="Provaznik J."/>
            <person name="Kralova S."/>
            <person name="Pavlinic D."/>
            <person name="Benes V."/>
            <person name="Kopecky J."/>
        </authorList>
    </citation>
    <scope>NUCLEOTIDE SEQUENCE [LARGE SCALE GENOMIC DNA]</scope>
    <source>
        <strain evidence="3 4">15Tr583</strain>
    </source>
</reference>
<dbReference type="AlphaFoldDB" id="A0A6P2CBS4"/>
<evidence type="ECO:0000313" key="3">
    <source>
        <dbReference type="EMBL" id="TVZ07391.1"/>
    </source>
</evidence>
<dbReference type="InterPro" id="IPR020941">
    <property type="entry name" value="SUFU-like_domain"/>
</dbReference>
<dbReference type="OrthoDB" id="333049at2"/>
<organism evidence="3 4">
    <name type="scientific">Trebonia kvetii</name>
    <dbReference type="NCBI Taxonomy" id="2480626"/>
    <lineage>
        <taxon>Bacteria</taxon>
        <taxon>Bacillati</taxon>
        <taxon>Actinomycetota</taxon>
        <taxon>Actinomycetes</taxon>
        <taxon>Streptosporangiales</taxon>
        <taxon>Treboniaceae</taxon>
        <taxon>Trebonia</taxon>
    </lineage>
</organism>
<sequence>MLSGPDPFPSPVTLLDSVNPYGSRRLTVEFDGSTTAAYLRDETSVIAATWIANHVRAPRTTDPERINAGQAPVMPAGRTRHPRGRPPLDPATLQALWFEEGDGVALLERGTLLAVIPGWADSSRGMPGYSRDAIGQTPFAWGLDDAIEGLGPRVERAAEFWRWRESPGRWSEFQAAALGHLTSRLGPGAHYWDGAPGKRPAIGISERPSGSQRPFTILSTVGMSAQRMPLVEQVVDDPAGYSRIELAVATTLPSGVAALVFLWLAGYPWRAVTWFGPGHSIRWYDKPSTFPLGGGYEGVLLLEDPSGLAGPPAPDLSGFSVDGDPVRWLWIVPITERSRQVAKEYGSASLVTRLAEQGRSWIVTPPQ</sequence>
<gene>
    <name evidence="3" type="ORF">EAS64_02325</name>
</gene>
<evidence type="ECO:0000313" key="4">
    <source>
        <dbReference type="Proteomes" id="UP000460272"/>
    </source>
</evidence>
<feature type="region of interest" description="Disordered" evidence="1">
    <location>
        <begin position="62"/>
        <end position="86"/>
    </location>
</feature>
<accession>A0A6P2CBS4</accession>
<proteinExistence type="predicted"/>
<comment type="caution">
    <text evidence="3">The sequence shown here is derived from an EMBL/GenBank/DDBJ whole genome shotgun (WGS) entry which is preliminary data.</text>
</comment>
<name>A0A6P2CBS4_9ACTN</name>